<protein>
    <submittedName>
        <fullName evidence="1">Gamma-aminobutyraldehyde dehydrogenase</fullName>
    </submittedName>
</protein>
<dbReference type="EMBL" id="CABVQC010000004">
    <property type="protein sequence ID" value="VWB26421.1"/>
    <property type="molecule type" value="Genomic_DNA"/>
</dbReference>
<dbReference type="RefSeq" id="WP_175021470.1">
    <property type="nucleotide sequence ID" value="NZ_CABVQC010000004.1"/>
</dbReference>
<reference evidence="1 2" key="1">
    <citation type="submission" date="2019-09" db="EMBL/GenBank/DDBJ databases">
        <authorList>
            <person name="Depoorter E."/>
        </authorList>
    </citation>
    <scope>NUCLEOTIDE SEQUENCE [LARGE SCALE GENOMIC DNA]</scope>
    <source>
        <strain evidence="1">LMG 13014</strain>
    </source>
</reference>
<evidence type="ECO:0000313" key="1">
    <source>
        <dbReference type="EMBL" id="VWB26421.1"/>
    </source>
</evidence>
<accession>A0A6P2IA78</accession>
<sequence length="68" mass="7598">MKGALNSHFNLISEMPHGGMKILGYGKDISMQSLEDDSCVRHVTIANQIAPRVAKRFDAHLWNRTECG</sequence>
<dbReference type="Proteomes" id="UP000494261">
    <property type="component" value="Unassembled WGS sequence"/>
</dbReference>
<dbReference type="AlphaFoldDB" id="A0A6P2IA78"/>
<proteinExistence type="predicted"/>
<gene>
    <name evidence="1" type="ORF">BLA13014_00968</name>
</gene>
<organism evidence="1 2">
    <name type="scientific">Burkholderia aenigmatica</name>
    <dbReference type="NCBI Taxonomy" id="2015348"/>
    <lineage>
        <taxon>Bacteria</taxon>
        <taxon>Pseudomonadati</taxon>
        <taxon>Pseudomonadota</taxon>
        <taxon>Betaproteobacteria</taxon>
        <taxon>Burkholderiales</taxon>
        <taxon>Burkholderiaceae</taxon>
        <taxon>Burkholderia</taxon>
        <taxon>Burkholderia cepacia complex</taxon>
    </lineage>
</organism>
<evidence type="ECO:0000313" key="2">
    <source>
        <dbReference type="Proteomes" id="UP000494261"/>
    </source>
</evidence>
<name>A0A6P2IA78_9BURK</name>